<accession>A0ABR9R730</accession>
<dbReference type="InterPro" id="IPR012156">
    <property type="entry name" value="Cold_shock_CspA"/>
</dbReference>
<keyword evidence="1" id="KW-0472">Membrane</keyword>
<evidence type="ECO:0000256" key="1">
    <source>
        <dbReference type="SAM" id="Phobius"/>
    </source>
</evidence>
<evidence type="ECO:0000313" key="3">
    <source>
        <dbReference type="Proteomes" id="UP000806211"/>
    </source>
</evidence>
<keyword evidence="3" id="KW-1185">Reference proteome</keyword>
<dbReference type="Pfam" id="PF06961">
    <property type="entry name" value="DUF1294"/>
    <property type="match status" value="1"/>
</dbReference>
<gene>
    <name evidence="2" type="ORF">INF37_00600</name>
</gene>
<comment type="caution">
    <text evidence="2">The sequence shown here is derived from an EMBL/GenBank/DDBJ whole genome shotgun (WGS) entry which is preliminary data.</text>
</comment>
<dbReference type="Proteomes" id="UP000806211">
    <property type="component" value="Unassembled WGS sequence"/>
</dbReference>
<proteinExistence type="predicted"/>
<evidence type="ECO:0000313" key="2">
    <source>
        <dbReference type="EMBL" id="MBE5054504.1"/>
    </source>
</evidence>
<organism evidence="2 3">
    <name type="scientific">Pseudoflavonifractor gallinarum</name>
    <dbReference type="NCBI Taxonomy" id="2779352"/>
    <lineage>
        <taxon>Bacteria</taxon>
        <taxon>Bacillati</taxon>
        <taxon>Bacillota</taxon>
        <taxon>Clostridia</taxon>
        <taxon>Eubacteriales</taxon>
        <taxon>Oscillospiraceae</taxon>
        <taxon>Pseudoflavonifractor</taxon>
    </lineage>
</organism>
<feature type="transmembrane region" description="Helical" evidence="1">
    <location>
        <begin position="65"/>
        <end position="87"/>
    </location>
</feature>
<dbReference type="RefSeq" id="WP_193535755.1">
    <property type="nucleotide sequence ID" value="NZ_AP031438.1"/>
</dbReference>
<dbReference type="EMBL" id="JADCKF010000001">
    <property type="protein sequence ID" value="MBE5054504.1"/>
    <property type="molecule type" value="Genomic_DNA"/>
</dbReference>
<feature type="transmembrane region" description="Helical" evidence="1">
    <location>
        <begin position="41"/>
        <end position="58"/>
    </location>
</feature>
<keyword evidence="1" id="KW-1133">Transmembrane helix</keyword>
<name>A0ABR9R730_9FIRM</name>
<protein>
    <submittedName>
        <fullName evidence="2">DUF1294 domain-containing protein</fullName>
    </submittedName>
</protein>
<dbReference type="InterPro" id="IPR010718">
    <property type="entry name" value="DUF1294"/>
</dbReference>
<sequence>MWRAVLAALVVVNLVEFALMGWDKRRARRGEWRVRERTFFLLALLGGALGGIVGMQVFRHKTKHWYFRYGLPAILILQGGLALWLALGRPLPGGG</sequence>
<keyword evidence="1" id="KW-0812">Transmembrane</keyword>
<reference evidence="2 3" key="1">
    <citation type="submission" date="2020-10" db="EMBL/GenBank/DDBJ databases">
        <title>ChiBAC.</title>
        <authorList>
            <person name="Zenner C."/>
            <person name="Hitch T.C.A."/>
            <person name="Clavel T."/>
        </authorList>
    </citation>
    <scope>NUCLEOTIDE SEQUENCE [LARGE SCALE GENOMIC DNA]</scope>
    <source>
        <strain evidence="2 3">DSM 107456</strain>
    </source>
</reference>
<dbReference type="PIRSF" id="PIRSF002599">
    <property type="entry name" value="Cold_shock_A"/>
    <property type="match status" value="1"/>
</dbReference>